<comment type="caution">
    <text evidence="1">The sequence shown here is derived from an EMBL/GenBank/DDBJ whole genome shotgun (WGS) entry which is preliminary data.</text>
</comment>
<gene>
    <name evidence="1" type="ORF">AGLY_015509</name>
</gene>
<reference evidence="1 2" key="1">
    <citation type="submission" date="2019-08" db="EMBL/GenBank/DDBJ databases">
        <title>The genome of the soybean aphid Biotype 1, its phylome, world population structure and adaptation to the North American continent.</title>
        <authorList>
            <person name="Giordano R."/>
            <person name="Donthu R.K."/>
            <person name="Hernandez A.G."/>
            <person name="Wright C.L."/>
            <person name="Zimin A.V."/>
        </authorList>
    </citation>
    <scope>NUCLEOTIDE SEQUENCE [LARGE SCALE GENOMIC DNA]</scope>
    <source>
        <tissue evidence="1">Whole aphids</tissue>
    </source>
</reference>
<dbReference type="EMBL" id="VYZN01000072">
    <property type="protein sequence ID" value="KAE9524144.1"/>
    <property type="molecule type" value="Genomic_DNA"/>
</dbReference>
<dbReference type="Proteomes" id="UP000475862">
    <property type="component" value="Unassembled WGS sequence"/>
</dbReference>
<dbReference type="AlphaFoldDB" id="A0A6G0T1R8"/>
<organism evidence="1 2">
    <name type="scientific">Aphis glycines</name>
    <name type="common">Soybean aphid</name>
    <dbReference type="NCBI Taxonomy" id="307491"/>
    <lineage>
        <taxon>Eukaryota</taxon>
        <taxon>Metazoa</taxon>
        <taxon>Ecdysozoa</taxon>
        <taxon>Arthropoda</taxon>
        <taxon>Hexapoda</taxon>
        <taxon>Insecta</taxon>
        <taxon>Pterygota</taxon>
        <taxon>Neoptera</taxon>
        <taxon>Paraneoptera</taxon>
        <taxon>Hemiptera</taxon>
        <taxon>Sternorrhyncha</taxon>
        <taxon>Aphidomorpha</taxon>
        <taxon>Aphidoidea</taxon>
        <taxon>Aphididae</taxon>
        <taxon>Aphidini</taxon>
        <taxon>Aphis</taxon>
        <taxon>Aphis</taxon>
    </lineage>
</organism>
<proteinExistence type="predicted"/>
<keyword evidence="2" id="KW-1185">Reference proteome</keyword>
<protein>
    <submittedName>
        <fullName evidence="1">Uncharacterized protein</fullName>
    </submittedName>
</protein>
<accession>A0A6G0T1R8</accession>
<sequence>MQYLYLVWDLSLMEALGKATVLCLNKLCDTQIHTLHILHLVEQDQPSMMYNVTHCLQIHLKSDLNRIAVNMKIDLKLIVWHLVDFFASSTLCAVPRPTSMFSCTPRRPRTDGPVTRCTHYNGSDQQFDTRVAAAQGLFFNTFLSSRIFCFGNLIITSVVRSSESATELLKKVCFFFSFSAARGITNV</sequence>
<name>A0A6G0T1R8_APHGL</name>
<evidence type="ECO:0000313" key="1">
    <source>
        <dbReference type="EMBL" id="KAE9524144.1"/>
    </source>
</evidence>
<evidence type="ECO:0000313" key="2">
    <source>
        <dbReference type="Proteomes" id="UP000475862"/>
    </source>
</evidence>